<dbReference type="Pfam" id="PF03372">
    <property type="entry name" value="Exo_endo_phos"/>
    <property type="match status" value="1"/>
</dbReference>
<dbReference type="GO" id="GO:0004519">
    <property type="term" value="F:endonuclease activity"/>
    <property type="evidence" value="ECO:0007669"/>
    <property type="project" value="UniProtKB-KW"/>
</dbReference>
<dbReference type="InterPro" id="IPR036691">
    <property type="entry name" value="Endo/exonu/phosph_ase_sf"/>
</dbReference>
<dbReference type="EMBL" id="JSAQ01000001">
    <property type="protein sequence ID" value="KGO07855.1"/>
    <property type="molecule type" value="Genomic_DNA"/>
</dbReference>
<organism evidence="3 4">
    <name type="scientific">Dokdonia donghaensis DSW-1</name>
    <dbReference type="NCBI Taxonomy" id="1300343"/>
    <lineage>
        <taxon>Bacteria</taxon>
        <taxon>Pseudomonadati</taxon>
        <taxon>Bacteroidota</taxon>
        <taxon>Flavobacteriia</taxon>
        <taxon>Flavobacteriales</taxon>
        <taxon>Flavobacteriaceae</taxon>
        <taxon>Dokdonia</taxon>
    </lineage>
</organism>
<evidence type="ECO:0000256" key="1">
    <source>
        <dbReference type="SAM" id="Phobius"/>
    </source>
</evidence>
<comment type="caution">
    <text evidence="3">The sequence shown here is derived from an EMBL/GenBank/DDBJ whole genome shotgun (WGS) entry which is preliminary data.</text>
</comment>
<keyword evidence="3" id="KW-0540">Nuclease</keyword>
<evidence type="ECO:0000259" key="2">
    <source>
        <dbReference type="Pfam" id="PF03372"/>
    </source>
</evidence>
<feature type="transmembrane region" description="Helical" evidence="1">
    <location>
        <begin position="38"/>
        <end position="55"/>
    </location>
</feature>
<dbReference type="SUPFAM" id="SSF56219">
    <property type="entry name" value="DNase I-like"/>
    <property type="match status" value="1"/>
</dbReference>
<reference evidence="3 4" key="1">
    <citation type="submission" date="2014-10" db="EMBL/GenBank/DDBJ databases">
        <title>Draft genome sequence of the proteorhodopsin-containing marine bacterium Dokdonia donghaensis.</title>
        <authorList>
            <person name="Gomez-Consarnau L."/>
            <person name="Gonzalez J.M."/>
            <person name="Riedel T."/>
            <person name="Jaenicke S."/>
            <person name="Wagner-Doebler I."/>
            <person name="Fuhrman J.A."/>
        </authorList>
    </citation>
    <scope>NUCLEOTIDE SEQUENCE [LARGE SCALE GENOMIC DNA]</scope>
    <source>
        <strain evidence="3 4">DSW-1</strain>
    </source>
</reference>
<keyword evidence="3" id="KW-0378">Hydrolase</keyword>
<protein>
    <submittedName>
        <fullName evidence="3">Endonuclease</fullName>
    </submittedName>
</protein>
<name>A0A0A2H5I2_9FLAO</name>
<keyword evidence="3" id="KW-0255">Endonuclease</keyword>
<feature type="transmembrane region" description="Helical" evidence="1">
    <location>
        <begin position="12"/>
        <end position="32"/>
    </location>
</feature>
<dbReference type="KEGG" id="ddo:I597_1707"/>
<accession>A0A0A2H5I2</accession>
<sequence length="361" mass="41784">MKFSLKNFLQGFGIIAIILTLLPLIAIDYWWIRVFDFPHAQLTLLTFIALITYFIRFNIKYVGDYIFVSILAACFIFQLIKIYDYTPLSAPEALENTITDTSKSIKIYSANVLQKNTHHELLLSQVTNYNPDIVLLMETDTVWKNAVHNRLSIAYPYYLLEPRGNTYGMLLYSKLPLTRKKIRHLVDKEVPSMEAIVTLESNDQIQLYAIHPTPPMPQHNPMSSDRDTEMMKTAFTVNKRTLPVIVMGDFNDVAWSRTTSLFRKVSKLLDPRIGRGFYNTFNAKNILLRWPLDHLFISQEFRVKRLERTDHIKSDHFPVCTELTFEPDGASLQLPQEPTDSEIESAKSQLKEQNLLTLGMK</sequence>
<feature type="domain" description="Endonuclease/exonuclease/phosphatase" evidence="2">
    <location>
        <begin position="110"/>
        <end position="316"/>
    </location>
</feature>
<dbReference type="AlphaFoldDB" id="A0A0A2H5I2"/>
<keyword evidence="1" id="KW-0812">Transmembrane</keyword>
<feature type="transmembrane region" description="Helical" evidence="1">
    <location>
        <begin position="62"/>
        <end position="80"/>
    </location>
</feature>
<keyword evidence="1" id="KW-1133">Transmembrane helix</keyword>
<keyword evidence="1" id="KW-0472">Membrane</keyword>
<proteinExistence type="predicted"/>
<dbReference type="Proteomes" id="UP000030140">
    <property type="component" value="Unassembled WGS sequence"/>
</dbReference>
<dbReference type="RefSeq" id="WP_035328409.1">
    <property type="nucleotide sequence ID" value="NZ_CP015125.1"/>
</dbReference>
<keyword evidence="4" id="KW-1185">Reference proteome</keyword>
<dbReference type="OrthoDB" id="9796594at2"/>
<gene>
    <name evidence="3" type="ORF">NV36_14105</name>
</gene>
<evidence type="ECO:0000313" key="4">
    <source>
        <dbReference type="Proteomes" id="UP000030140"/>
    </source>
</evidence>
<dbReference type="Gene3D" id="3.60.10.10">
    <property type="entry name" value="Endonuclease/exonuclease/phosphatase"/>
    <property type="match status" value="1"/>
</dbReference>
<evidence type="ECO:0000313" key="3">
    <source>
        <dbReference type="EMBL" id="KGO07855.1"/>
    </source>
</evidence>
<dbReference type="PATRIC" id="fig|1300343.5.peg.1714"/>
<dbReference type="InterPro" id="IPR005135">
    <property type="entry name" value="Endo/exonuclease/phosphatase"/>
</dbReference>